<dbReference type="PANTHER" id="PTHR43766:SF1">
    <property type="entry name" value="TRYPTOPHAN--TRNA LIGASE, MITOCHONDRIAL"/>
    <property type="match status" value="1"/>
</dbReference>
<feature type="binding site" evidence="9">
    <location>
        <begin position="20"/>
        <end position="21"/>
    </location>
    <ligand>
        <name>ATP</name>
        <dbReference type="ChEBI" id="CHEBI:30616"/>
    </ligand>
</feature>
<proteinExistence type="inferred from homology"/>
<feature type="short sequence motif" description="'KMSKS' region" evidence="9">
    <location>
        <begin position="202"/>
        <end position="206"/>
    </location>
</feature>
<dbReference type="GO" id="GO:0005524">
    <property type="term" value="F:ATP binding"/>
    <property type="evidence" value="ECO:0007669"/>
    <property type="project" value="UniProtKB-UniRule"/>
</dbReference>
<comment type="subcellular location">
    <subcellularLocation>
        <location evidence="9">Cytoplasm</location>
    </subcellularLocation>
</comment>
<comment type="function">
    <text evidence="9">Catalyzes the attachment of tryptophan to tRNA(Trp).</text>
</comment>
<dbReference type="NCBIfam" id="TIGR00233">
    <property type="entry name" value="trpS"/>
    <property type="match status" value="1"/>
</dbReference>
<dbReference type="HAMAP" id="MF_00140_B">
    <property type="entry name" value="Trp_tRNA_synth_B"/>
    <property type="match status" value="1"/>
</dbReference>
<dbReference type="PRINTS" id="PR01039">
    <property type="entry name" value="TRNASYNTHTRP"/>
</dbReference>
<dbReference type="InterPro" id="IPR002305">
    <property type="entry name" value="aa-tRNA-synth_Ic"/>
</dbReference>
<comment type="similarity">
    <text evidence="1 9 10">Belongs to the class-I aminoacyl-tRNA synthetase family.</text>
</comment>
<dbReference type="InterPro" id="IPR001412">
    <property type="entry name" value="aa-tRNA-synth_I_CS"/>
</dbReference>
<name>A0A1Y5F5H8_9BACT</name>
<evidence type="ECO:0000313" key="11">
    <source>
        <dbReference type="EMBL" id="OUR96146.1"/>
    </source>
</evidence>
<evidence type="ECO:0000256" key="10">
    <source>
        <dbReference type="RuleBase" id="RU363036"/>
    </source>
</evidence>
<keyword evidence="5 9" id="KW-0067">ATP-binding</keyword>
<dbReference type="SUPFAM" id="SSF52374">
    <property type="entry name" value="Nucleotidylyl transferase"/>
    <property type="match status" value="1"/>
</dbReference>
<reference evidence="12" key="1">
    <citation type="journal article" date="2017" name="Proc. Natl. Acad. Sci. U.S.A.">
        <title>Simulation of Deepwater Horizon oil plume reveals substrate specialization within a complex community of hydrocarbon-degraders.</title>
        <authorList>
            <person name="Hu P."/>
            <person name="Dubinsky E.A."/>
            <person name="Probst A.J."/>
            <person name="Wang J."/>
            <person name="Sieber C.M.K."/>
            <person name="Tom L.M."/>
            <person name="Gardinali P."/>
            <person name="Banfield J.F."/>
            <person name="Atlas R.M."/>
            <person name="Andersen G.L."/>
        </authorList>
    </citation>
    <scope>NUCLEOTIDE SEQUENCE [LARGE SCALE GENOMIC DNA]</scope>
</reference>
<keyword evidence="4 9" id="KW-0547">Nucleotide-binding</keyword>
<dbReference type="GO" id="GO:0004830">
    <property type="term" value="F:tryptophan-tRNA ligase activity"/>
    <property type="evidence" value="ECO:0007669"/>
    <property type="project" value="UniProtKB-UniRule"/>
</dbReference>
<dbReference type="CDD" id="cd00806">
    <property type="entry name" value="TrpRS_core"/>
    <property type="match status" value="1"/>
</dbReference>
<dbReference type="AlphaFoldDB" id="A0A1Y5F5H8"/>
<dbReference type="FunFam" id="3.40.50.620:FF:000144">
    <property type="entry name" value="Tryptophan--tRNA ligase"/>
    <property type="match status" value="1"/>
</dbReference>
<sequence length="332" mass="37535">MSTKKISLTGIKPTGTPHLGNYLGAIKPALEMANSGDFEGYYFIADYHSLITVHKPETLKEYIYEVAATWLALGLDPKKITLYQQSHVPEIMELNWILSCFTAKGLMNRAHAYKAMIQDNEERKKDLDHGVNMGLYTYPVLMAADILFINSNVVPVGADQVQHIEIARDIANAFNHVYGEVFTLPEAKVQEGELVPGLDGRKMSKSYDNYIPLFLPEKKLKKLINKIKTDSTEPSVPKDPEDSIIFDFYKLFATEEQIADLAAWYRRGIGWGEAKLELFNVMNDHLKGPREIYNELMADKSKIDKILEEGAARVRPKAQEILKEVKKSIGVL</sequence>
<feature type="binding site" evidence="9">
    <location>
        <begin position="157"/>
        <end position="159"/>
    </location>
    <ligand>
        <name>ATP</name>
        <dbReference type="ChEBI" id="CHEBI:30616"/>
    </ligand>
</feature>
<feature type="binding site" evidence="9">
    <location>
        <position position="195"/>
    </location>
    <ligand>
        <name>ATP</name>
        <dbReference type="ChEBI" id="CHEBI:30616"/>
    </ligand>
</feature>
<evidence type="ECO:0000256" key="6">
    <source>
        <dbReference type="ARBA" id="ARBA00022917"/>
    </source>
</evidence>
<dbReference type="Proteomes" id="UP000196531">
    <property type="component" value="Unassembled WGS sequence"/>
</dbReference>
<evidence type="ECO:0000256" key="9">
    <source>
        <dbReference type="HAMAP-Rule" id="MF_00140"/>
    </source>
</evidence>
<dbReference type="Pfam" id="PF00579">
    <property type="entry name" value="tRNA-synt_1b"/>
    <property type="match status" value="1"/>
</dbReference>
<dbReference type="Gene3D" id="3.40.50.620">
    <property type="entry name" value="HUPs"/>
    <property type="match status" value="1"/>
</dbReference>
<keyword evidence="6 9" id="KW-0648">Protein biosynthesis</keyword>
<keyword evidence="3 9" id="KW-0436">Ligase</keyword>
<evidence type="ECO:0000256" key="3">
    <source>
        <dbReference type="ARBA" id="ARBA00022598"/>
    </source>
</evidence>
<evidence type="ECO:0000256" key="7">
    <source>
        <dbReference type="ARBA" id="ARBA00023146"/>
    </source>
</evidence>
<dbReference type="NCBIfam" id="NF009207">
    <property type="entry name" value="PRK12556.1"/>
    <property type="match status" value="1"/>
</dbReference>
<keyword evidence="2 9" id="KW-0963">Cytoplasm</keyword>
<feature type="binding site" evidence="9">
    <location>
        <position position="145"/>
    </location>
    <ligand>
        <name>L-tryptophan</name>
        <dbReference type="ChEBI" id="CHEBI:57912"/>
    </ligand>
</feature>
<organism evidence="11 12">
    <name type="scientific">Halobacteriovorax marinus</name>
    <dbReference type="NCBI Taxonomy" id="97084"/>
    <lineage>
        <taxon>Bacteria</taxon>
        <taxon>Pseudomonadati</taxon>
        <taxon>Bdellovibrionota</taxon>
        <taxon>Bacteriovoracia</taxon>
        <taxon>Bacteriovoracales</taxon>
        <taxon>Halobacteriovoraceae</taxon>
        <taxon>Halobacteriovorax</taxon>
    </lineage>
</organism>
<feature type="binding site" evidence="9">
    <location>
        <begin position="12"/>
        <end position="14"/>
    </location>
    <ligand>
        <name>ATP</name>
        <dbReference type="ChEBI" id="CHEBI:30616"/>
    </ligand>
</feature>
<evidence type="ECO:0000256" key="8">
    <source>
        <dbReference type="ARBA" id="ARBA00049929"/>
    </source>
</evidence>
<feature type="binding site" evidence="9">
    <location>
        <begin position="202"/>
        <end position="206"/>
    </location>
    <ligand>
        <name>ATP</name>
        <dbReference type="ChEBI" id="CHEBI:30616"/>
    </ligand>
</feature>
<comment type="catalytic activity">
    <reaction evidence="8 9">
        <text>tRNA(Trp) + L-tryptophan + ATP = L-tryptophyl-tRNA(Trp) + AMP + diphosphate + H(+)</text>
        <dbReference type="Rhea" id="RHEA:24080"/>
        <dbReference type="Rhea" id="RHEA-COMP:9671"/>
        <dbReference type="Rhea" id="RHEA-COMP:9705"/>
        <dbReference type="ChEBI" id="CHEBI:15378"/>
        <dbReference type="ChEBI" id="CHEBI:30616"/>
        <dbReference type="ChEBI" id="CHEBI:33019"/>
        <dbReference type="ChEBI" id="CHEBI:57912"/>
        <dbReference type="ChEBI" id="CHEBI:78442"/>
        <dbReference type="ChEBI" id="CHEBI:78535"/>
        <dbReference type="ChEBI" id="CHEBI:456215"/>
        <dbReference type="EC" id="6.1.1.2"/>
    </reaction>
</comment>
<dbReference type="Gene3D" id="1.10.240.10">
    <property type="entry name" value="Tyrosyl-Transfer RNA Synthetase"/>
    <property type="match status" value="1"/>
</dbReference>
<accession>A0A1Y5F5H8</accession>
<evidence type="ECO:0000256" key="5">
    <source>
        <dbReference type="ARBA" id="ARBA00022840"/>
    </source>
</evidence>
<dbReference type="InterPro" id="IPR002306">
    <property type="entry name" value="Trp-tRNA-ligase"/>
</dbReference>
<dbReference type="PROSITE" id="PS00178">
    <property type="entry name" value="AA_TRNA_LIGASE_I"/>
    <property type="match status" value="1"/>
</dbReference>
<dbReference type="InterPro" id="IPR024109">
    <property type="entry name" value="Trp-tRNA-ligase_bac-type"/>
</dbReference>
<dbReference type="GO" id="GO:0005829">
    <property type="term" value="C:cytosol"/>
    <property type="evidence" value="ECO:0007669"/>
    <property type="project" value="TreeGrafter"/>
</dbReference>
<gene>
    <name evidence="9" type="primary">trpS</name>
    <name evidence="11" type="ORF">A9Q84_07230</name>
</gene>
<dbReference type="InterPro" id="IPR050203">
    <property type="entry name" value="Trp-tRNA_synthetase"/>
</dbReference>
<dbReference type="PANTHER" id="PTHR43766">
    <property type="entry name" value="TRYPTOPHAN--TRNA LIGASE, MITOCHONDRIAL"/>
    <property type="match status" value="1"/>
</dbReference>
<dbReference type="EMBL" id="MAAO01000006">
    <property type="protein sequence ID" value="OUR96146.1"/>
    <property type="molecule type" value="Genomic_DNA"/>
</dbReference>
<dbReference type="EC" id="6.1.1.2" evidence="9"/>
<comment type="subunit">
    <text evidence="9">Homodimer.</text>
</comment>
<feature type="short sequence motif" description="'HIGH' region" evidence="9">
    <location>
        <begin position="13"/>
        <end position="21"/>
    </location>
</feature>
<dbReference type="GO" id="GO:0006436">
    <property type="term" value="P:tryptophanyl-tRNA aminoacylation"/>
    <property type="evidence" value="ECO:0007669"/>
    <property type="project" value="UniProtKB-UniRule"/>
</dbReference>
<evidence type="ECO:0000256" key="2">
    <source>
        <dbReference type="ARBA" id="ARBA00022490"/>
    </source>
</evidence>
<protein>
    <recommendedName>
        <fullName evidence="9">Tryptophan--tRNA ligase</fullName>
        <ecNumber evidence="9">6.1.1.2</ecNumber>
    </recommendedName>
    <alternativeName>
        <fullName evidence="9">Tryptophanyl-tRNA synthetase</fullName>
        <shortName evidence="9">TrpRS</shortName>
    </alternativeName>
</protein>
<evidence type="ECO:0000256" key="4">
    <source>
        <dbReference type="ARBA" id="ARBA00022741"/>
    </source>
</evidence>
<keyword evidence="7 9" id="KW-0030">Aminoacyl-tRNA synthetase</keyword>
<dbReference type="FunFam" id="1.10.240.10:FF:000005">
    <property type="entry name" value="Tryptophan--tRNA ligase"/>
    <property type="match status" value="1"/>
</dbReference>
<comment type="caution">
    <text evidence="11">The sequence shown here is derived from an EMBL/GenBank/DDBJ whole genome shotgun (WGS) entry which is preliminary data.</text>
</comment>
<evidence type="ECO:0000256" key="1">
    <source>
        <dbReference type="ARBA" id="ARBA00005594"/>
    </source>
</evidence>
<evidence type="ECO:0000313" key="12">
    <source>
        <dbReference type="Proteomes" id="UP000196531"/>
    </source>
</evidence>
<dbReference type="InterPro" id="IPR014729">
    <property type="entry name" value="Rossmann-like_a/b/a_fold"/>
</dbReference>